<gene>
    <name evidence="2" type="ORF">HNP71_001910</name>
</gene>
<sequence length="417" mass="40103">MDRNIVYPGSIPLDTDILYPNRNAMIGIAALTAATLGNNTMVDGLACTPTSPASLTVVVGPGSITQLSALDATAYGSLAADVADQIVKTGINLQATNFTFSAPASSGQSINYLIEAAFSETDTNAVVLPYVNAANPSQPYSGPNNAGTAQNTQRVQRVQLQAKPGAAAAAGMQTTPAVDSGWVGLYVVTVNYGQTAITAANIATLPGAPFLAYKLPSLRPGFSSMQVFTQSDNFIVPNGVSTVKVTVVGGGGSGGYHSTMPSGGGGAGGRAKGIITGLMPGQVIPVTVGAGGAALTSAQNGNSGSASSFGSYMSANGGAGGMGGTAANFSNAGGVGGNASGGQVNMTGSYGSDSITAGCRGGDGGGPGNGRGASGPMVGMSAGGYGGGGGGGGMTTSGSAVGSPGGAGGAGLVIVEY</sequence>
<comment type="caution">
    <text evidence="2">The sequence shown here is derived from an EMBL/GenBank/DDBJ whole genome shotgun (WGS) entry which is preliminary data.</text>
</comment>
<evidence type="ECO:0000259" key="1">
    <source>
        <dbReference type="Pfam" id="PF21722"/>
    </source>
</evidence>
<dbReference type="RefSeq" id="WP_183266657.1">
    <property type="nucleotide sequence ID" value="NZ_JACHFJ010000008.1"/>
</dbReference>
<proteinExistence type="predicted"/>
<name>A0A840VD69_9PROT</name>
<evidence type="ECO:0000313" key="3">
    <source>
        <dbReference type="Proteomes" id="UP000553706"/>
    </source>
</evidence>
<dbReference type="AlphaFoldDB" id="A0A840VD69"/>
<dbReference type="Proteomes" id="UP000553706">
    <property type="component" value="Unassembled WGS sequence"/>
</dbReference>
<protein>
    <recommendedName>
        <fullName evidence="1">Glycine-rich domain-containing protein</fullName>
    </recommendedName>
</protein>
<evidence type="ECO:0000313" key="2">
    <source>
        <dbReference type="EMBL" id="MBB5373646.1"/>
    </source>
</evidence>
<dbReference type="InterPro" id="IPR049304">
    <property type="entry name" value="Gly_rich_dom"/>
</dbReference>
<dbReference type="EMBL" id="JACHFJ010000008">
    <property type="protein sequence ID" value="MBB5373646.1"/>
    <property type="molecule type" value="Genomic_DNA"/>
</dbReference>
<reference evidence="2 3" key="1">
    <citation type="submission" date="2020-08" db="EMBL/GenBank/DDBJ databases">
        <title>Genomic Encyclopedia of Type Strains, Phase IV (KMG-IV): sequencing the most valuable type-strain genomes for metagenomic binning, comparative biology and taxonomic classification.</title>
        <authorList>
            <person name="Goeker M."/>
        </authorList>
    </citation>
    <scope>NUCLEOTIDE SEQUENCE [LARGE SCALE GENOMIC DNA]</scope>
    <source>
        <strain evidence="2 3">DSM 27026</strain>
    </source>
</reference>
<keyword evidence="3" id="KW-1185">Reference proteome</keyword>
<feature type="domain" description="Glycine-rich" evidence="1">
    <location>
        <begin position="233"/>
        <end position="417"/>
    </location>
</feature>
<organism evidence="2 3">
    <name type="scientific">Acidocella aromatica</name>
    <dbReference type="NCBI Taxonomy" id="1303579"/>
    <lineage>
        <taxon>Bacteria</taxon>
        <taxon>Pseudomonadati</taxon>
        <taxon>Pseudomonadota</taxon>
        <taxon>Alphaproteobacteria</taxon>
        <taxon>Acetobacterales</taxon>
        <taxon>Acidocellaceae</taxon>
        <taxon>Acidocella</taxon>
    </lineage>
</organism>
<dbReference type="Pfam" id="PF21722">
    <property type="entry name" value="Gly_rich_2"/>
    <property type="match status" value="1"/>
</dbReference>
<accession>A0A840VD69</accession>